<feature type="compositionally biased region" description="Basic and acidic residues" evidence="1">
    <location>
        <begin position="612"/>
        <end position="621"/>
    </location>
</feature>
<feature type="compositionally biased region" description="Gly residues" evidence="1">
    <location>
        <begin position="624"/>
        <end position="633"/>
    </location>
</feature>
<dbReference type="SUPFAM" id="SSF50978">
    <property type="entry name" value="WD40 repeat-like"/>
    <property type="match status" value="1"/>
</dbReference>
<sequence length="684" mass="71347">MDTDTCSSWLGFLLSTLKMKSALTSANIAPTDRISNLGVCCLQQVLAFSGPLGCLSVASSSSHLFVTICFSASIFDELHYQAFGVYMLRGSGLGSRAGDGQAPKFDGQAARGEFQGGTDNSFRLFIGRADGRIEAHMLRLDEGKGGGAFVGGGVGGQTLSPGLDENVLCLAIDTYGERLYAGGDAGVIRCWDTKTLNEIKTLGEETAGGGGIMQEGSFSAYAMAHHDPMDERANKKWTPEGRGGTGTKDAGRGNLVIGNLNGSVVVWDIEARAVSAVLLGEEEGGDFRGGICSVAVEKLGGRNKIVGLAGGGRTVCFWDSEDVWDAVPEVRDSIVVKLPIRVVKLSGGVCSSLLFFPNLVGGGGRGGGGGGIGFAVGSSQDPVVKGYWLDSLEGEGGREKISVLSWDAGEAYTQLETTGPGEEDEGVMVGQGGGLGTSVMTRFGESLVVGGCDGKVRVWQGIGGILRGGKGREDFGGEIVVPDSRFDAVECGGVCPVQGLHSFGNGVDALAMVSIGWDRTVKVLVPDGEEGEGEGGKGGGGEKESGEREVEIDDIDLINMYALEGSLDDDEADLEVYEQERDEDYYEGLIGDDGDCDEEDFEDGEEEEELTEEGKDSKLDLEELGGGGDGGYAGALTDRSNFSVDDVQQEMAKALGGGKGSGKGKEERGDWRAAMAALDDVLKT</sequence>
<accession>A0A9W6ZZ46</accession>
<dbReference type="AlphaFoldDB" id="A0A9W6ZZ46"/>
<feature type="compositionally biased region" description="Acidic residues" evidence="1">
    <location>
        <begin position="581"/>
        <end position="611"/>
    </location>
</feature>
<feature type="compositionally biased region" description="Basic and acidic residues" evidence="1">
    <location>
        <begin position="540"/>
        <end position="549"/>
    </location>
</feature>
<dbReference type="Proteomes" id="UP001165085">
    <property type="component" value="Unassembled WGS sequence"/>
</dbReference>
<evidence type="ECO:0000313" key="2">
    <source>
        <dbReference type="EMBL" id="GMH58465.1"/>
    </source>
</evidence>
<evidence type="ECO:0000313" key="3">
    <source>
        <dbReference type="Proteomes" id="UP001165085"/>
    </source>
</evidence>
<reference evidence="3" key="1">
    <citation type="journal article" date="2023" name="Commun. Biol.">
        <title>Genome analysis of Parmales, the sister group of diatoms, reveals the evolutionary specialization of diatoms from phago-mixotrophs to photoautotrophs.</title>
        <authorList>
            <person name="Ban H."/>
            <person name="Sato S."/>
            <person name="Yoshikawa S."/>
            <person name="Yamada K."/>
            <person name="Nakamura Y."/>
            <person name="Ichinomiya M."/>
            <person name="Sato N."/>
            <person name="Blanc-Mathieu R."/>
            <person name="Endo H."/>
            <person name="Kuwata A."/>
            <person name="Ogata H."/>
        </authorList>
    </citation>
    <scope>NUCLEOTIDE SEQUENCE [LARGE SCALE GENOMIC DNA]</scope>
    <source>
        <strain evidence="3">NIES 3701</strain>
    </source>
</reference>
<dbReference type="Gene3D" id="2.130.10.10">
    <property type="entry name" value="YVTN repeat-like/Quinoprotein amine dehydrogenase"/>
    <property type="match status" value="1"/>
</dbReference>
<dbReference type="SMART" id="SM00320">
    <property type="entry name" value="WD40"/>
    <property type="match status" value="3"/>
</dbReference>
<feature type="region of interest" description="Disordered" evidence="1">
    <location>
        <begin position="526"/>
        <end position="549"/>
    </location>
</feature>
<dbReference type="EMBL" id="BRXY01000053">
    <property type="protein sequence ID" value="GMH58465.1"/>
    <property type="molecule type" value="Genomic_DNA"/>
</dbReference>
<keyword evidence="3" id="KW-1185">Reference proteome</keyword>
<gene>
    <name evidence="2" type="ORF">TrST_g1019</name>
</gene>
<name>A0A9W6ZZ46_9STRA</name>
<dbReference type="InterPro" id="IPR015943">
    <property type="entry name" value="WD40/YVTN_repeat-like_dom_sf"/>
</dbReference>
<dbReference type="OrthoDB" id="201792at2759"/>
<dbReference type="InterPro" id="IPR001680">
    <property type="entry name" value="WD40_rpt"/>
</dbReference>
<comment type="caution">
    <text evidence="2">The sequence shown here is derived from an EMBL/GenBank/DDBJ whole genome shotgun (WGS) entry which is preliminary data.</text>
</comment>
<evidence type="ECO:0000256" key="1">
    <source>
        <dbReference type="SAM" id="MobiDB-lite"/>
    </source>
</evidence>
<feature type="region of interest" description="Disordered" evidence="1">
    <location>
        <begin position="581"/>
        <end position="639"/>
    </location>
</feature>
<protein>
    <submittedName>
        <fullName evidence="2">Uncharacterized protein</fullName>
    </submittedName>
</protein>
<organism evidence="2 3">
    <name type="scientific">Triparma strigata</name>
    <dbReference type="NCBI Taxonomy" id="1606541"/>
    <lineage>
        <taxon>Eukaryota</taxon>
        <taxon>Sar</taxon>
        <taxon>Stramenopiles</taxon>
        <taxon>Ochrophyta</taxon>
        <taxon>Bolidophyceae</taxon>
        <taxon>Parmales</taxon>
        <taxon>Triparmaceae</taxon>
        <taxon>Triparma</taxon>
    </lineage>
</organism>
<proteinExistence type="predicted"/>
<dbReference type="InterPro" id="IPR036322">
    <property type="entry name" value="WD40_repeat_dom_sf"/>
</dbReference>